<reference evidence="2 3" key="1">
    <citation type="submission" date="2024-01" db="EMBL/GenBank/DDBJ databases">
        <title>A draft genome for a cacao thread blight-causing isolate of Paramarasmius palmivorus.</title>
        <authorList>
            <person name="Baruah I.K."/>
            <person name="Bukari Y."/>
            <person name="Amoako-Attah I."/>
            <person name="Meinhardt L.W."/>
            <person name="Bailey B.A."/>
            <person name="Cohen S.P."/>
        </authorList>
    </citation>
    <scope>NUCLEOTIDE SEQUENCE [LARGE SCALE GENOMIC DNA]</scope>
    <source>
        <strain evidence="2 3">GH-12</strain>
    </source>
</reference>
<feature type="compositionally biased region" description="Polar residues" evidence="1">
    <location>
        <begin position="161"/>
        <end position="177"/>
    </location>
</feature>
<feature type="region of interest" description="Disordered" evidence="1">
    <location>
        <begin position="67"/>
        <end position="92"/>
    </location>
</feature>
<feature type="compositionally biased region" description="Polar residues" evidence="1">
    <location>
        <begin position="140"/>
        <end position="150"/>
    </location>
</feature>
<sequence>MASRLYAPFTLSPPARAVPALVAAVVVLGWGWSLMRLTSDSGLVEYDKNYHTQKERDSLVEDTLVQNKEGDIPDLDNSKDDNDTVDLEEESGLDLPELFKDTLVKGLDGCTPKDVSVATAFSDSDDDSSFSDLDLKTDDMTTSESNTADSQTEEDARFESTDTLPRDNNITSKTSKPASIDLPQLEQIQFSPESSLPSPESTPRKKAPRAKPKDRTICTRNDYLTGTSYCRNHYIDLKTSLNEVAYEDEFKAWLDNSEVDKELKAGFFYKAAMDSRDWLMVLIETGI</sequence>
<feature type="compositionally biased region" description="Basic and acidic residues" evidence="1">
    <location>
        <begin position="68"/>
        <end position="82"/>
    </location>
</feature>
<comment type="caution">
    <text evidence="2">The sequence shown here is derived from an EMBL/GenBank/DDBJ whole genome shotgun (WGS) entry which is preliminary data.</text>
</comment>
<dbReference type="EMBL" id="JAYKXP010000083">
    <property type="protein sequence ID" value="KAK7029456.1"/>
    <property type="molecule type" value="Genomic_DNA"/>
</dbReference>
<dbReference type="AlphaFoldDB" id="A0AAW0BRZ1"/>
<dbReference type="Proteomes" id="UP001383192">
    <property type="component" value="Unassembled WGS sequence"/>
</dbReference>
<evidence type="ECO:0000313" key="3">
    <source>
        <dbReference type="Proteomes" id="UP001383192"/>
    </source>
</evidence>
<gene>
    <name evidence="2" type="ORF">VNI00_014601</name>
</gene>
<name>A0AAW0BRZ1_9AGAR</name>
<feature type="compositionally biased region" description="Acidic residues" evidence="1">
    <location>
        <begin position="83"/>
        <end position="92"/>
    </location>
</feature>
<accession>A0AAW0BRZ1</accession>
<proteinExistence type="predicted"/>
<organism evidence="2 3">
    <name type="scientific">Paramarasmius palmivorus</name>
    <dbReference type="NCBI Taxonomy" id="297713"/>
    <lineage>
        <taxon>Eukaryota</taxon>
        <taxon>Fungi</taxon>
        <taxon>Dikarya</taxon>
        <taxon>Basidiomycota</taxon>
        <taxon>Agaricomycotina</taxon>
        <taxon>Agaricomycetes</taxon>
        <taxon>Agaricomycetidae</taxon>
        <taxon>Agaricales</taxon>
        <taxon>Marasmiineae</taxon>
        <taxon>Marasmiaceae</taxon>
        <taxon>Paramarasmius</taxon>
    </lineage>
</organism>
<feature type="compositionally biased region" description="Low complexity" evidence="1">
    <location>
        <begin position="191"/>
        <end position="201"/>
    </location>
</feature>
<evidence type="ECO:0000256" key="1">
    <source>
        <dbReference type="SAM" id="MobiDB-lite"/>
    </source>
</evidence>
<protein>
    <submittedName>
        <fullName evidence="2">Uncharacterized protein</fullName>
    </submittedName>
</protein>
<keyword evidence="3" id="KW-1185">Reference proteome</keyword>
<feature type="region of interest" description="Disordered" evidence="1">
    <location>
        <begin position="119"/>
        <end position="214"/>
    </location>
</feature>
<evidence type="ECO:0000313" key="2">
    <source>
        <dbReference type="EMBL" id="KAK7029456.1"/>
    </source>
</evidence>